<feature type="compositionally biased region" description="Low complexity" evidence="1">
    <location>
        <begin position="20"/>
        <end position="32"/>
    </location>
</feature>
<comment type="caution">
    <text evidence="2">The sequence shown here is derived from an EMBL/GenBank/DDBJ whole genome shotgun (WGS) entry which is preliminary data.</text>
</comment>
<feature type="compositionally biased region" description="Pro residues" evidence="1">
    <location>
        <begin position="1"/>
        <end position="10"/>
    </location>
</feature>
<sequence>MSSDLPPIPGLYPIMRKTDSTAATAGSGSSSSSRRHDKERSSGRSRDPDLVDYVHDRDKIPRPSLKHRESSREGRRHHEYRYYEPPSGRQRVRSEERRSPGSSAKATKNNGPDKYRDSERTAPKESRGRRRHTSERSSETRSRSEDRREDRRESRRPSDDGHGKKRATAANFGKTALAAGAMEAVKQKGRKERETDAWKRVATAALGAAAIDAAAGKARGKDPRDRGKGSLIGASIGGLVLDSLVNKVR</sequence>
<evidence type="ECO:0000256" key="1">
    <source>
        <dbReference type="SAM" id="MobiDB-lite"/>
    </source>
</evidence>
<reference evidence="2 3" key="1">
    <citation type="submission" date="2024-02" db="EMBL/GenBank/DDBJ databases">
        <title>De novo assembly and annotation of 12 fungi associated with fruit tree decline syndrome in Ontario, Canada.</title>
        <authorList>
            <person name="Sulman M."/>
            <person name="Ellouze W."/>
            <person name="Ilyukhin E."/>
        </authorList>
    </citation>
    <scope>NUCLEOTIDE SEQUENCE [LARGE SCALE GENOMIC DNA]</scope>
    <source>
        <strain evidence="2 3">M169</strain>
    </source>
</reference>
<feature type="compositionally biased region" description="Basic and acidic residues" evidence="1">
    <location>
        <begin position="111"/>
        <end position="126"/>
    </location>
</feature>
<name>A0ABR1PFB2_DIAER</name>
<keyword evidence="3" id="KW-1185">Reference proteome</keyword>
<evidence type="ECO:0000313" key="3">
    <source>
        <dbReference type="Proteomes" id="UP001430848"/>
    </source>
</evidence>
<feature type="compositionally biased region" description="Basic and acidic residues" evidence="1">
    <location>
        <begin position="134"/>
        <end position="162"/>
    </location>
</feature>
<feature type="compositionally biased region" description="Basic and acidic residues" evidence="1">
    <location>
        <begin position="34"/>
        <end position="73"/>
    </location>
</feature>
<proteinExistence type="predicted"/>
<evidence type="ECO:0000313" key="2">
    <source>
        <dbReference type="EMBL" id="KAK7735167.1"/>
    </source>
</evidence>
<feature type="compositionally biased region" description="Polar residues" evidence="1">
    <location>
        <begin position="100"/>
        <end position="110"/>
    </location>
</feature>
<accession>A0ABR1PFB2</accession>
<dbReference type="EMBL" id="JAKNSF020000014">
    <property type="protein sequence ID" value="KAK7735167.1"/>
    <property type="molecule type" value="Genomic_DNA"/>
</dbReference>
<gene>
    <name evidence="2" type="ORF">SLS63_004155</name>
</gene>
<feature type="region of interest" description="Disordered" evidence="1">
    <location>
        <begin position="1"/>
        <end position="175"/>
    </location>
</feature>
<dbReference type="Proteomes" id="UP001430848">
    <property type="component" value="Unassembled WGS sequence"/>
</dbReference>
<organism evidence="2 3">
    <name type="scientific">Diaporthe eres</name>
    <name type="common">Phomopsis oblonga</name>
    <dbReference type="NCBI Taxonomy" id="83184"/>
    <lineage>
        <taxon>Eukaryota</taxon>
        <taxon>Fungi</taxon>
        <taxon>Dikarya</taxon>
        <taxon>Ascomycota</taxon>
        <taxon>Pezizomycotina</taxon>
        <taxon>Sordariomycetes</taxon>
        <taxon>Sordariomycetidae</taxon>
        <taxon>Diaporthales</taxon>
        <taxon>Diaporthaceae</taxon>
        <taxon>Diaporthe</taxon>
        <taxon>Diaporthe eres species complex</taxon>
    </lineage>
</organism>
<protein>
    <submittedName>
        <fullName evidence="2">Uncharacterized protein</fullName>
    </submittedName>
</protein>